<dbReference type="GO" id="GO:0006914">
    <property type="term" value="P:autophagy"/>
    <property type="evidence" value="ECO:0007669"/>
    <property type="project" value="UniProtKB-KW"/>
</dbReference>
<evidence type="ECO:0000256" key="1">
    <source>
        <dbReference type="ARBA" id="ARBA00004170"/>
    </source>
</evidence>
<evidence type="ECO:0000256" key="5">
    <source>
        <dbReference type="ARBA" id="ARBA00022490"/>
    </source>
</evidence>
<dbReference type="PANTHER" id="PTHR48050">
    <property type="entry name" value="STEROL 3-BETA-GLUCOSYLTRANSFERASE"/>
    <property type="match status" value="1"/>
</dbReference>
<evidence type="ECO:0000313" key="15">
    <source>
        <dbReference type="EMBL" id="KAK3672175.1"/>
    </source>
</evidence>
<dbReference type="EC" id="2.4.1.173" evidence="4"/>
<dbReference type="InterPro" id="IPR048066">
    <property type="entry name" value="ATG26_PH_GRAM1"/>
</dbReference>
<sequence>MVVPERFQGVDNEEDVTGTDRNKPDFMHQSVYGVIGAHWPSFGLDKLPGLFEAASGSDSEGHGADTDSKDVGARSTGGGRSSLEAQRRDSRKVMPVGTRTPPATSKGSSAKTTRARTEASEEDAMSQSQFLPPKEVAEDIARPASASEVRSDAPHLDRRLEAEAKADANDPSISSVPRADVDAPAKAKINTSKAVADIFQLSSPEEVIREYDCWYLLNILMPGYMYITTKHLCFFSYLHRKGDRIIKSGYLGKQGKHNPRYRRYWFTLRGDVLTYYVDASKPYFPNGSIDLRYATSAELVPEKGQDDIMDSRLFTVTNDARTHYFKADSAPSAQEWVKSVHRVVFRQRNDGDSLKISIPLINIVGVESSPIIGMVETIRMRVIDNEDSCAVDEYFFTFSGRNKDPLATLNRLTKDNEVRSWAPDPHDVKRLQATVASPLRHAIPTRASPSSPTASDHAPSSPDADEVDIMSASQMLTGDEAFRAPTLRTPQQALPKAADGKFLRASEKAAVSNSSRQRKDPPTAPPHSADQSTLPLRHRPRLSGERQRPSNALVQPATEPKKITLATPLQYAYGLANQVSSTTTRGLSYLGSSPKEYYNRFSGALAGGKRHYSEADGLSPEDRIDDPESAMDVAEHERRFREHFGLPESERLVAVFYCSLHRVLPLYGKVYIGTRNFCFRSLIYGTRTKLVVPFVNTLNVEKEKGFRWGYPGMVVVIRGHEEIFFDFNNNGLRDDCVVTVLRALDSIESDDELTELTAEEQTDADAAAAEHELLLGARQDSTADTVSIDMQMTFDDPTMSIIDFKPKKCMKITCLTIGSRGDVQPYIALCKGLLAEGMKPRIATHMEFKDWVERHGIEFVPVGGDPAELMRMCVDNGMFTPKFIWKASTQFRGWLDDLLDSAYRACKGSDLIIESPSAMCGIHIAEALSVPYFRAFTMPWTRTRAYPHAFAVPGTKYGGQWNQNSYAVFDTVFWAITSGQLNRWRTKRLGLPPTTLGRLQPNKVPFLYNFSPNVVVPPLDFSDWVKITGYWFLDEGQDFTPSADLQAFIDKARKAEQKIVYIGFGSVTVNDSRQLTQQVVDAVRKADVHCILSKGWSDRFDTDKSLPEVMLPDSVFLIRAAPHDWLFNQIDAVVHHGGAGTTGASLRAGVPTIIKPFFGDQFFFATRVEDLGVGIHLEKITVNSLGKALWIATHDERMRTKARRLGEKIRKEDGVATAIKAIWRDLEYAKSLIKKRPQTGAVSAAELEEADEIESWTFVEDLEMMEGSGMGSQVGSTLAQQQQQQEQSWGLPSISKASVLGSKIIGAGQKMG</sequence>
<dbReference type="Pfam" id="PF02893">
    <property type="entry name" value="GRAM"/>
    <property type="match status" value="1"/>
</dbReference>
<feature type="domain" description="PH" evidence="14">
    <location>
        <begin position="244"/>
        <end position="345"/>
    </location>
</feature>
<evidence type="ECO:0000313" key="16">
    <source>
        <dbReference type="Proteomes" id="UP001274830"/>
    </source>
</evidence>
<dbReference type="Pfam" id="PF03033">
    <property type="entry name" value="Glyco_transf_28"/>
    <property type="match status" value="1"/>
</dbReference>
<dbReference type="SUPFAM" id="SSF50729">
    <property type="entry name" value="PH domain-like"/>
    <property type="match status" value="1"/>
</dbReference>
<proteinExistence type="inferred from homology"/>
<evidence type="ECO:0000256" key="10">
    <source>
        <dbReference type="ARBA" id="ARBA00029843"/>
    </source>
</evidence>
<feature type="region of interest" description="Disordered" evidence="13">
    <location>
        <begin position="435"/>
        <end position="465"/>
    </location>
</feature>
<dbReference type="Gene3D" id="3.40.50.2000">
    <property type="entry name" value="Glycogen Phosphorylase B"/>
    <property type="match status" value="2"/>
</dbReference>
<evidence type="ECO:0000256" key="11">
    <source>
        <dbReference type="ARBA" id="ARBA00047886"/>
    </source>
</evidence>
<dbReference type="FunFam" id="3.40.50.2000:FF:000009">
    <property type="entry name" value="Sterol 3-beta-glucosyltransferase UGT80A2"/>
    <property type="match status" value="1"/>
</dbReference>
<dbReference type="InterPro" id="IPR004276">
    <property type="entry name" value="GlycoTrans_28_N"/>
</dbReference>
<comment type="similarity">
    <text evidence="3">Belongs to the glycosyltransferase 28 family.</text>
</comment>
<comment type="catalytic activity">
    <reaction evidence="12">
        <text>a sterol + UDP-alpha-D-glucose = a sterol 3-beta-D-glucoside + UDP + H(+)</text>
        <dbReference type="Rhea" id="RHEA:22724"/>
        <dbReference type="ChEBI" id="CHEBI:15378"/>
        <dbReference type="ChEBI" id="CHEBI:15889"/>
        <dbReference type="ChEBI" id="CHEBI:37424"/>
        <dbReference type="ChEBI" id="CHEBI:58223"/>
        <dbReference type="ChEBI" id="CHEBI:58885"/>
        <dbReference type="EC" id="2.4.1.173"/>
    </reaction>
    <physiologicalReaction direction="left-to-right" evidence="12">
        <dbReference type="Rhea" id="RHEA:22725"/>
    </physiologicalReaction>
</comment>
<evidence type="ECO:0000256" key="13">
    <source>
        <dbReference type="SAM" id="MobiDB-lite"/>
    </source>
</evidence>
<dbReference type="RefSeq" id="XP_064691358.1">
    <property type="nucleotide sequence ID" value="XM_064841098.1"/>
</dbReference>
<protein>
    <recommendedName>
        <fullName evidence="4">sterol 3beta-glucosyltransferase</fullName>
        <ecNumber evidence="4">2.4.1.173</ecNumber>
    </recommendedName>
    <alternativeName>
        <fullName evidence="10">Autophagy-related protein 26</fullName>
    </alternativeName>
</protein>
<dbReference type="GO" id="GO:0016906">
    <property type="term" value="F:sterol 3-beta-glucosyltransferase activity"/>
    <property type="evidence" value="ECO:0007669"/>
    <property type="project" value="UniProtKB-EC"/>
</dbReference>
<comment type="caution">
    <text evidence="15">The sequence shown here is derived from an EMBL/GenBank/DDBJ whole genome shotgun (WGS) entry which is preliminary data.</text>
</comment>
<evidence type="ECO:0000256" key="8">
    <source>
        <dbReference type="ARBA" id="ARBA00023006"/>
    </source>
</evidence>
<dbReference type="GO" id="GO:0005737">
    <property type="term" value="C:cytoplasm"/>
    <property type="evidence" value="ECO:0007669"/>
    <property type="project" value="UniProtKB-SubCell"/>
</dbReference>
<feature type="compositionally biased region" description="Polar residues" evidence="13">
    <location>
        <begin position="101"/>
        <end position="112"/>
    </location>
</feature>
<dbReference type="Pfam" id="PF06722">
    <property type="entry name" value="EryCIII-like_C"/>
    <property type="match status" value="1"/>
</dbReference>
<dbReference type="Pfam" id="PF00169">
    <property type="entry name" value="PH"/>
    <property type="match status" value="1"/>
</dbReference>
<keyword evidence="6 15" id="KW-0328">Glycosyltransferase</keyword>
<accession>A0AAE0TQY2</accession>
<evidence type="ECO:0000256" key="4">
    <source>
        <dbReference type="ARBA" id="ARBA00012650"/>
    </source>
</evidence>
<keyword evidence="7 15" id="KW-0808">Transferase</keyword>
<dbReference type="SMART" id="SM00233">
    <property type="entry name" value="PH"/>
    <property type="match status" value="1"/>
</dbReference>
<dbReference type="GO" id="GO:0016125">
    <property type="term" value="P:sterol metabolic process"/>
    <property type="evidence" value="ECO:0007669"/>
    <property type="project" value="TreeGrafter"/>
</dbReference>
<keyword evidence="9" id="KW-0472">Membrane</keyword>
<feature type="region of interest" description="Disordered" evidence="13">
    <location>
        <begin position="54"/>
        <end position="133"/>
    </location>
</feature>
<feature type="compositionally biased region" description="Low complexity" evidence="13">
    <location>
        <begin position="444"/>
        <end position="455"/>
    </location>
</feature>
<evidence type="ECO:0000256" key="12">
    <source>
        <dbReference type="ARBA" id="ARBA00049453"/>
    </source>
</evidence>
<evidence type="ECO:0000256" key="2">
    <source>
        <dbReference type="ARBA" id="ARBA00004496"/>
    </source>
</evidence>
<dbReference type="GO" id="GO:0016020">
    <property type="term" value="C:membrane"/>
    <property type="evidence" value="ECO:0007669"/>
    <property type="project" value="UniProtKB-SubCell"/>
</dbReference>
<dbReference type="SMART" id="SM00568">
    <property type="entry name" value="GRAM"/>
    <property type="match status" value="2"/>
</dbReference>
<dbReference type="CDD" id="cd03784">
    <property type="entry name" value="GT1_Gtf-like"/>
    <property type="match status" value="1"/>
</dbReference>
<reference evidence="15" key="1">
    <citation type="submission" date="2023-07" db="EMBL/GenBank/DDBJ databases">
        <title>Black Yeasts Isolated from many extreme environments.</title>
        <authorList>
            <person name="Coleine C."/>
            <person name="Stajich J.E."/>
            <person name="Selbmann L."/>
        </authorList>
    </citation>
    <scope>NUCLEOTIDE SEQUENCE</scope>
    <source>
        <strain evidence="15">CCFEE 5485</strain>
    </source>
</reference>
<dbReference type="Proteomes" id="UP001274830">
    <property type="component" value="Unassembled WGS sequence"/>
</dbReference>
<comment type="subcellular location">
    <subcellularLocation>
        <location evidence="2">Cytoplasm</location>
    </subcellularLocation>
    <subcellularLocation>
        <location evidence="1">Membrane</location>
        <topology evidence="1">Peripheral membrane protein</topology>
    </subcellularLocation>
</comment>
<feature type="compositionally biased region" description="Basic and acidic residues" evidence="13">
    <location>
        <begin position="59"/>
        <end position="72"/>
    </location>
</feature>
<dbReference type="CDD" id="cd13215">
    <property type="entry name" value="PH-GRAM1_AGT26"/>
    <property type="match status" value="1"/>
</dbReference>
<evidence type="ECO:0000256" key="6">
    <source>
        <dbReference type="ARBA" id="ARBA00022676"/>
    </source>
</evidence>
<dbReference type="EMBL" id="JAUTXT010000035">
    <property type="protein sequence ID" value="KAK3672175.1"/>
    <property type="molecule type" value="Genomic_DNA"/>
</dbReference>
<keyword evidence="5" id="KW-0963">Cytoplasm</keyword>
<keyword evidence="16" id="KW-1185">Reference proteome</keyword>
<dbReference type="GeneID" id="89965647"/>
<feature type="region of interest" description="Disordered" evidence="13">
    <location>
        <begin position="1"/>
        <end position="25"/>
    </location>
</feature>
<evidence type="ECO:0000256" key="9">
    <source>
        <dbReference type="ARBA" id="ARBA00023136"/>
    </source>
</evidence>
<dbReference type="InterPro" id="IPR011993">
    <property type="entry name" value="PH-like_dom_sf"/>
</dbReference>
<evidence type="ECO:0000256" key="3">
    <source>
        <dbReference type="ARBA" id="ARBA00006962"/>
    </source>
</evidence>
<dbReference type="GO" id="GO:0005975">
    <property type="term" value="P:carbohydrate metabolic process"/>
    <property type="evidence" value="ECO:0007669"/>
    <property type="project" value="InterPro"/>
</dbReference>
<name>A0AAE0TQY2_9PEZI</name>
<comment type="catalytic activity">
    <reaction evidence="11">
        <text>ergosterol + UDP-alpha-D-glucose = ergosteryl 3-beta-D-glucoside + UDP + H(+)</text>
        <dbReference type="Rhea" id="RHEA:61836"/>
        <dbReference type="ChEBI" id="CHEBI:15378"/>
        <dbReference type="ChEBI" id="CHEBI:16933"/>
        <dbReference type="ChEBI" id="CHEBI:52973"/>
        <dbReference type="ChEBI" id="CHEBI:58223"/>
        <dbReference type="ChEBI" id="CHEBI:58885"/>
    </reaction>
    <physiologicalReaction direction="left-to-right" evidence="11">
        <dbReference type="Rhea" id="RHEA:61837"/>
    </physiologicalReaction>
</comment>
<feature type="region of interest" description="Disordered" evidence="13">
    <location>
        <begin position="1270"/>
        <end position="1290"/>
    </location>
</feature>
<dbReference type="FunFam" id="3.40.50.2000:FF:000029">
    <property type="entry name" value="Sterol 3-beta-glucosyltransferase"/>
    <property type="match status" value="1"/>
</dbReference>
<dbReference type="InterPro" id="IPR050426">
    <property type="entry name" value="Glycosyltransferase_28"/>
</dbReference>
<gene>
    <name evidence="15" type="primary">ATG26</name>
    <name evidence="15" type="ORF">LTR78_007928</name>
</gene>
<dbReference type="InterPro" id="IPR002213">
    <property type="entry name" value="UDP_glucos_trans"/>
</dbReference>
<organism evidence="15 16">
    <name type="scientific">Recurvomyces mirabilis</name>
    <dbReference type="NCBI Taxonomy" id="574656"/>
    <lineage>
        <taxon>Eukaryota</taxon>
        <taxon>Fungi</taxon>
        <taxon>Dikarya</taxon>
        <taxon>Ascomycota</taxon>
        <taxon>Pezizomycotina</taxon>
        <taxon>Dothideomycetes</taxon>
        <taxon>Dothideomycetidae</taxon>
        <taxon>Mycosphaerellales</taxon>
        <taxon>Teratosphaeriaceae</taxon>
        <taxon>Recurvomyces</taxon>
    </lineage>
</organism>
<dbReference type="FunFam" id="2.30.29.30:FF:000303">
    <property type="entry name" value="Sterol 3-beta-glucosyltransferase"/>
    <property type="match status" value="1"/>
</dbReference>
<dbReference type="SUPFAM" id="SSF53756">
    <property type="entry name" value="UDP-Glycosyltransferase/glycogen phosphorylase"/>
    <property type="match status" value="1"/>
</dbReference>
<dbReference type="CDD" id="cd13216">
    <property type="entry name" value="PH-GRAM2_AGT26"/>
    <property type="match status" value="1"/>
</dbReference>
<dbReference type="PROSITE" id="PS50003">
    <property type="entry name" value="PH_DOMAIN"/>
    <property type="match status" value="1"/>
</dbReference>
<feature type="compositionally biased region" description="Basic and acidic residues" evidence="13">
    <location>
        <begin position="498"/>
        <end position="507"/>
    </location>
</feature>
<dbReference type="PANTHER" id="PTHR48050:SF25">
    <property type="entry name" value="STEROL 3-BETA-GLUCOSYLTRANSFERASE"/>
    <property type="match status" value="1"/>
</dbReference>
<evidence type="ECO:0000259" key="14">
    <source>
        <dbReference type="PROSITE" id="PS50003"/>
    </source>
</evidence>
<dbReference type="InterPro" id="IPR001849">
    <property type="entry name" value="PH_domain"/>
</dbReference>
<dbReference type="InterPro" id="IPR004182">
    <property type="entry name" value="GRAM"/>
</dbReference>
<dbReference type="InterPro" id="IPR010610">
    <property type="entry name" value="EryCIII-like_C"/>
</dbReference>
<dbReference type="Gene3D" id="2.30.29.30">
    <property type="entry name" value="Pleckstrin-homology domain (PH domain)/Phosphotyrosine-binding domain (PTB)"/>
    <property type="match status" value="3"/>
</dbReference>
<keyword evidence="8" id="KW-0072">Autophagy</keyword>
<dbReference type="InterPro" id="IPR048065">
    <property type="entry name" value="ATG26_PH_GRAM2"/>
</dbReference>
<feature type="region of interest" description="Disordered" evidence="13">
    <location>
        <begin position="482"/>
        <end position="559"/>
    </location>
</feature>
<evidence type="ECO:0000256" key="7">
    <source>
        <dbReference type="ARBA" id="ARBA00022679"/>
    </source>
</evidence>